<dbReference type="InterPro" id="IPR036404">
    <property type="entry name" value="Jacalin-like_lectin_dom_sf"/>
</dbReference>
<dbReference type="SMART" id="SM00915">
    <property type="entry name" value="Jacalin"/>
    <property type="match status" value="1"/>
</dbReference>
<accession>A0A179F655</accession>
<evidence type="ECO:0000313" key="4">
    <source>
        <dbReference type="Proteomes" id="UP000078397"/>
    </source>
</evidence>
<dbReference type="InterPro" id="IPR039514">
    <property type="entry name" value="6GAL-like"/>
</dbReference>
<dbReference type="PANTHER" id="PTHR42767">
    <property type="entry name" value="ENDO-BETA-1,6-GALACTANASE"/>
    <property type="match status" value="1"/>
</dbReference>
<keyword evidence="1" id="KW-0732">Signal</keyword>
<dbReference type="OrthoDB" id="2012278at2759"/>
<comment type="caution">
    <text evidence="3">The sequence shown here is derived from an EMBL/GenBank/DDBJ whole genome shotgun (WGS) entry which is preliminary data.</text>
</comment>
<reference evidence="3 4" key="1">
    <citation type="journal article" date="2016" name="PLoS Pathog.">
        <title>Biosynthesis of antibiotic leucinostatins in bio-control fungus Purpureocillium lilacinum and their inhibition on phytophthora revealed by genome mining.</title>
        <authorList>
            <person name="Wang G."/>
            <person name="Liu Z."/>
            <person name="Lin R."/>
            <person name="Li E."/>
            <person name="Mao Z."/>
            <person name="Ling J."/>
            <person name="Yang Y."/>
            <person name="Yin W.B."/>
            <person name="Xie B."/>
        </authorList>
    </citation>
    <scope>NUCLEOTIDE SEQUENCE [LARGE SCALE GENOMIC DNA]</scope>
    <source>
        <strain evidence="3">170</strain>
    </source>
</reference>
<dbReference type="AlphaFoldDB" id="A0A179F655"/>
<organism evidence="3 4">
    <name type="scientific">Pochonia chlamydosporia 170</name>
    <dbReference type="NCBI Taxonomy" id="1380566"/>
    <lineage>
        <taxon>Eukaryota</taxon>
        <taxon>Fungi</taxon>
        <taxon>Dikarya</taxon>
        <taxon>Ascomycota</taxon>
        <taxon>Pezizomycotina</taxon>
        <taxon>Sordariomycetes</taxon>
        <taxon>Hypocreomycetidae</taxon>
        <taxon>Hypocreales</taxon>
        <taxon>Clavicipitaceae</taxon>
        <taxon>Pochonia</taxon>
    </lineage>
</organism>
<protein>
    <submittedName>
        <fullName evidence="3">Endo-beta-1,6-galactanase</fullName>
    </submittedName>
</protein>
<evidence type="ECO:0000256" key="1">
    <source>
        <dbReference type="SAM" id="SignalP"/>
    </source>
</evidence>
<name>A0A179F655_METCM</name>
<dbReference type="InterPro" id="IPR001229">
    <property type="entry name" value="Jacalin-like_lectin_dom"/>
</dbReference>
<dbReference type="KEGG" id="pchm:VFPPC_01957"/>
<keyword evidence="4" id="KW-1185">Reference proteome</keyword>
<dbReference type="Pfam" id="PF01419">
    <property type="entry name" value="Jacalin"/>
    <property type="match status" value="1"/>
</dbReference>
<dbReference type="PANTHER" id="PTHR42767:SF1">
    <property type="entry name" value="ENDO-BETA-1,6-GALACTANASE-LIKE DOMAIN-CONTAINING PROTEIN"/>
    <property type="match status" value="1"/>
</dbReference>
<feature type="domain" description="Jacalin-type lectin" evidence="2">
    <location>
        <begin position="548"/>
        <end position="670"/>
    </location>
</feature>
<dbReference type="Pfam" id="PF14587">
    <property type="entry name" value="Glyco_hydr_30_2"/>
    <property type="match status" value="1"/>
</dbReference>
<feature type="signal peptide" evidence="1">
    <location>
        <begin position="1"/>
        <end position="21"/>
    </location>
</feature>
<dbReference type="GO" id="GO:0004553">
    <property type="term" value="F:hydrolase activity, hydrolyzing O-glycosyl compounds"/>
    <property type="evidence" value="ECO:0007669"/>
    <property type="project" value="InterPro"/>
</dbReference>
<dbReference type="GeneID" id="28845684"/>
<dbReference type="SUPFAM" id="SSF51101">
    <property type="entry name" value="Mannose-binding lectins"/>
    <property type="match status" value="1"/>
</dbReference>
<dbReference type="STRING" id="1380566.A0A179F655"/>
<dbReference type="InterPro" id="IPR017853">
    <property type="entry name" value="GH"/>
</dbReference>
<sequence length="678" mass="74660">MQLRVFLVLTAAILSSPLVVADTTVTIAMTSNWGTWDGWGTSLAWSGKRFGNRNDLADILFTRNDTQLNGQTLPGMGLNIARYNAGACSWNKLSWDNDATMVESPNIDHSWQMEGYWLDGISGDPATVSWNWSVDANQRAMLQKAKARGADRFELFSNSPMWWMCSNHNPSGSNCIQPISGCNDENLDPKYQTQHAVYLATIAKYARDNWGLTFESVEPFNEPSSHGWIGYMGPFEAWLAEKLGYGNWGRQEGCHINWDTMPNVIEALRSELDNRGLHGTLVAASDEYSYSESVDTWKHLNDSGIKVQRWNVHGYQDGPRDVLRDLVHGQGQKLWMSEYGDGDVTGKTLANQLLLDLRWLRPTAWVYWLVLDGGNWGLIDAPTATGVVGAVSQKYFVLTQFTRHIRPGMRILDSGAKNVVAAYDDAKQLLVVVVVNLGDAQNFQFDMPLFAKPPTNARPIRRWVTKIGSGGERYEFSNLTWNSPGTAFEVSVDANMVHTFEFDDLVASDHYPILANATWASGGELQQSDFYGGYNPRSPVSDVPALAAKSSRPKPVKLSFHGGDRVDSVGLTLADGAVVKHGGGGGTEASMTLGSSEYWTSAELCQANRGGGIDYGIVYIKAITSNGGTLEAGHRSSECRIFNAPSGWQIIGFVAWEGWEIDGLSFVYGPQQVSRSTG</sequence>
<dbReference type="SUPFAM" id="SSF51445">
    <property type="entry name" value="(Trans)glycosidases"/>
    <property type="match status" value="1"/>
</dbReference>
<dbReference type="RefSeq" id="XP_018138726.1">
    <property type="nucleotide sequence ID" value="XM_018281690.1"/>
</dbReference>
<feature type="chain" id="PRO_5008101299" evidence="1">
    <location>
        <begin position="22"/>
        <end position="678"/>
    </location>
</feature>
<gene>
    <name evidence="3" type="ORF">VFPPC_01957</name>
</gene>
<dbReference type="Gene3D" id="2.100.10.30">
    <property type="entry name" value="Jacalin-like lectin domain"/>
    <property type="match status" value="1"/>
</dbReference>
<evidence type="ECO:0000313" key="3">
    <source>
        <dbReference type="EMBL" id="OAQ60917.1"/>
    </source>
</evidence>
<dbReference type="Proteomes" id="UP000078397">
    <property type="component" value="Unassembled WGS sequence"/>
</dbReference>
<dbReference type="InterPro" id="IPR039743">
    <property type="entry name" value="6GAL/EXGAL"/>
</dbReference>
<dbReference type="EMBL" id="LSBJ02000001">
    <property type="protein sequence ID" value="OAQ60917.1"/>
    <property type="molecule type" value="Genomic_DNA"/>
</dbReference>
<dbReference type="Gene3D" id="3.20.20.80">
    <property type="entry name" value="Glycosidases"/>
    <property type="match status" value="1"/>
</dbReference>
<proteinExistence type="predicted"/>
<evidence type="ECO:0000259" key="2">
    <source>
        <dbReference type="SMART" id="SM00915"/>
    </source>
</evidence>